<keyword evidence="2" id="KW-1185">Reference proteome</keyword>
<dbReference type="Proteomes" id="UP001444661">
    <property type="component" value="Unassembled WGS sequence"/>
</dbReference>
<comment type="caution">
    <text evidence="1">The sequence shown here is derived from an EMBL/GenBank/DDBJ whole genome shotgun (WGS) entry which is preliminary data.</text>
</comment>
<dbReference type="EMBL" id="JAQQWK010000010">
    <property type="protein sequence ID" value="KAK8029874.1"/>
    <property type="molecule type" value="Genomic_DNA"/>
</dbReference>
<gene>
    <name evidence="1" type="ORF">PG993_011165</name>
</gene>
<name>A0ABR1SDG0_9PEZI</name>
<protein>
    <submittedName>
        <fullName evidence="1">Uncharacterized protein</fullName>
    </submittedName>
</protein>
<organism evidence="1 2">
    <name type="scientific">Apiospora rasikravindrae</name>
    <dbReference type="NCBI Taxonomy" id="990691"/>
    <lineage>
        <taxon>Eukaryota</taxon>
        <taxon>Fungi</taxon>
        <taxon>Dikarya</taxon>
        <taxon>Ascomycota</taxon>
        <taxon>Pezizomycotina</taxon>
        <taxon>Sordariomycetes</taxon>
        <taxon>Xylariomycetidae</taxon>
        <taxon>Amphisphaeriales</taxon>
        <taxon>Apiosporaceae</taxon>
        <taxon>Apiospora</taxon>
    </lineage>
</organism>
<evidence type="ECO:0000313" key="2">
    <source>
        <dbReference type="Proteomes" id="UP001444661"/>
    </source>
</evidence>
<accession>A0ABR1SDG0</accession>
<evidence type="ECO:0000313" key="1">
    <source>
        <dbReference type="EMBL" id="KAK8029874.1"/>
    </source>
</evidence>
<reference evidence="1 2" key="1">
    <citation type="submission" date="2023-01" db="EMBL/GenBank/DDBJ databases">
        <title>Analysis of 21 Apiospora genomes using comparative genomics revels a genus with tremendous synthesis potential of carbohydrate active enzymes and secondary metabolites.</title>
        <authorList>
            <person name="Sorensen T."/>
        </authorList>
    </citation>
    <scope>NUCLEOTIDE SEQUENCE [LARGE SCALE GENOMIC DNA]</scope>
    <source>
        <strain evidence="1 2">CBS 33761</strain>
    </source>
</reference>
<sequence length="127" mass="14438">MCLLAGHLRDSRVGWDVASPRFERVDVSFGSTSPKRRELCILELGRRFFLLLGVPLDTFTRRPAYDNSQSFVLDVIDEVSRVSQSSYSPLAGLIKLLGQLAVLPEGLRLKWTVAEICILWMVIQHRH</sequence>
<proteinExistence type="predicted"/>